<evidence type="ECO:0000256" key="1">
    <source>
        <dbReference type="SAM" id="SignalP"/>
    </source>
</evidence>
<sequence>MKSKWKATTIALLVAGGGLIAVPAYAADLSCSGDLGDVAVDGNLTVAAGADCVLGGASVSGDIIVAAGGWLDATSVEVGGDVIATDAYGVSLDGTSVAGDISVYSADTDSGFLYVNDLEVGGSVAAGGVDVEVTDSTIGGSLTTQEAFYVDVVRTSVVGDVSIDGSPWGVSVSGAIVQGDVTVSGSSHDLLIGADAEGGQDAFGNSIAGNLNLTGNSGNLQVAGTTVLGSIVLSGNTPAAAFGAGNSAGAVEGDYTGTAPGTPAAGDQQIAVSVPEQAAGELIWWLEGTGSLVDLGVAEEELDHFAADGSIVPIRVQDTRAGNPAWTLTAQVSDFTAGGEDVSSKYLGWTPEVTDNAGGAIAGDAVASGFDGGDGLSVPRTLARADAGHARSESAVGADLDLKLPLETPQGTYTAVITLTALS</sequence>
<proteinExistence type="predicted"/>
<dbReference type="AlphaFoldDB" id="A0A6I4P5R4"/>
<organism evidence="2 3">
    <name type="scientific">Agromyces seonyuensis</name>
    <dbReference type="NCBI Taxonomy" id="2662446"/>
    <lineage>
        <taxon>Bacteria</taxon>
        <taxon>Bacillati</taxon>
        <taxon>Actinomycetota</taxon>
        <taxon>Actinomycetes</taxon>
        <taxon>Micrococcales</taxon>
        <taxon>Microbacteriaceae</taxon>
        <taxon>Agromyces</taxon>
    </lineage>
</organism>
<protein>
    <submittedName>
        <fullName evidence="2">Uncharacterized protein</fullName>
    </submittedName>
</protein>
<dbReference type="RefSeq" id="WP_160427051.1">
    <property type="nucleotide sequence ID" value="NZ_WSTA01000150.1"/>
</dbReference>
<evidence type="ECO:0000313" key="2">
    <source>
        <dbReference type="EMBL" id="MWC00426.1"/>
    </source>
</evidence>
<dbReference type="Proteomes" id="UP000438182">
    <property type="component" value="Unassembled WGS sequence"/>
</dbReference>
<feature type="signal peptide" evidence="1">
    <location>
        <begin position="1"/>
        <end position="26"/>
    </location>
</feature>
<dbReference type="EMBL" id="WSTA01000150">
    <property type="protein sequence ID" value="MWC00426.1"/>
    <property type="molecule type" value="Genomic_DNA"/>
</dbReference>
<keyword evidence="3" id="KW-1185">Reference proteome</keyword>
<gene>
    <name evidence="2" type="ORF">GB864_17965</name>
</gene>
<keyword evidence="1" id="KW-0732">Signal</keyword>
<comment type="caution">
    <text evidence="2">The sequence shown here is derived from an EMBL/GenBank/DDBJ whole genome shotgun (WGS) entry which is preliminary data.</text>
</comment>
<reference evidence="2 3" key="1">
    <citation type="submission" date="2019-12" db="EMBL/GenBank/DDBJ databases">
        <authorList>
            <person name="Kim Y.S."/>
        </authorList>
    </citation>
    <scope>NUCLEOTIDE SEQUENCE [LARGE SCALE GENOMIC DNA]</scope>
    <source>
        <strain evidence="2 3">MMS17-SY077</strain>
    </source>
</reference>
<feature type="chain" id="PRO_5026077237" evidence="1">
    <location>
        <begin position="27"/>
        <end position="423"/>
    </location>
</feature>
<name>A0A6I4P5R4_9MICO</name>
<accession>A0A6I4P5R4</accession>
<evidence type="ECO:0000313" key="3">
    <source>
        <dbReference type="Proteomes" id="UP000438182"/>
    </source>
</evidence>